<protein>
    <submittedName>
        <fullName evidence="4">Universal stress protein</fullName>
    </submittedName>
</protein>
<keyword evidence="5" id="KW-1185">Reference proteome</keyword>
<evidence type="ECO:0000313" key="4">
    <source>
        <dbReference type="EMBL" id="MFC7142169.1"/>
    </source>
</evidence>
<feature type="domain" description="UspA" evidence="3">
    <location>
        <begin position="4"/>
        <end position="142"/>
    </location>
</feature>
<dbReference type="EMBL" id="JBHTAS010000001">
    <property type="protein sequence ID" value="MFC7142169.1"/>
    <property type="molecule type" value="Genomic_DNA"/>
</dbReference>
<comment type="similarity">
    <text evidence="1">Belongs to the universal stress protein A family.</text>
</comment>
<evidence type="ECO:0000259" key="3">
    <source>
        <dbReference type="Pfam" id="PF00582"/>
    </source>
</evidence>
<dbReference type="GeneID" id="78822504"/>
<organism evidence="4 5">
    <name type="scientific">Halosimplex aquaticum</name>
    <dbReference type="NCBI Taxonomy" id="3026162"/>
    <lineage>
        <taxon>Archaea</taxon>
        <taxon>Methanobacteriati</taxon>
        <taxon>Methanobacteriota</taxon>
        <taxon>Stenosarchaea group</taxon>
        <taxon>Halobacteria</taxon>
        <taxon>Halobacteriales</taxon>
        <taxon>Haloarculaceae</taxon>
        <taxon>Halosimplex</taxon>
    </lineage>
</organism>
<comment type="caution">
    <text evidence="4">The sequence shown here is derived from an EMBL/GenBank/DDBJ whole genome shotgun (WGS) entry which is preliminary data.</text>
</comment>
<dbReference type="RefSeq" id="WP_274323240.1">
    <property type="nucleotide sequence ID" value="NZ_CP118158.1"/>
</dbReference>
<dbReference type="PANTHER" id="PTHR46268">
    <property type="entry name" value="STRESS RESPONSE PROTEIN NHAX"/>
    <property type="match status" value="1"/>
</dbReference>
<accession>A0ABD5Y4B5</accession>
<dbReference type="SUPFAM" id="SSF52402">
    <property type="entry name" value="Adenine nucleotide alpha hydrolases-like"/>
    <property type="match status" value="1"/>
</dbReference>
<dbReference type="InterPro" id="IPR006015">
    <property type="entry name" value="Universal_stress_UspA"/>
</dbReference>
<gene>
    <name evidence="4" type="ORF">ACFQMA_20320</name>
</gene>
<dbReference type="Gene3D" id="3.40.50.620">
    <property type="entry name" value="HUPs"/>
    <property type="match status" value="1"/>
</dbReference>
<dbReference type="Proteomes" id="UP001596432">
    <property type="component" value="Unassembled WGS sequence"/>
</dbReference>
<sequence length="187" mass="19642">MSLYETILLPTDGSAGIERVIEHAGELARVHDATIRALYVIDATSFTGLPMETSWEGVRQVLESEGETALEQFRRVAPADVEVETTTVEGTPSTEIVRYTREQPVDVVVMGTHGRGGIDRLLLGSVAERVVRKSAVPVVTVPVGGAAATVETEEAGEAEPAAGPEGVTESEGVTDADTDPTPSVEGS</sequence>
<dbReference type="InterPro" id="IPR006016">
    <property type="entry name" value="UspA"/>
</dbReference>
<evidence type="ECO:0000256" key="1">
    <source>
        <dbReference type="ARBA" id="ARBA00008791"/>
    </source>
</evidence>
<proteinExistence type="inferred from homology"/>
<evidence type="ECO:0000313" key="5">
    <source>
        <dbReference type="Proteomes" id="UP001596432"/>
    </source>
</evidence>
<reference evidence="4 5" key="1">
    <citation type="journal article" date="2019" name="Int. J. Syst. Evol. Microbiol.">
        <title>The Global Catalogue of Microorganisms (GCM) 10K type strain sequencing project: providing services to taxonomists for standard genome sequencing and annotation.</title>
        <authorList>
            <consortium name="The Broad Institute Genomics Platform"/>
            <consortium name="The Broad Institute Genome Sequencing Center for Infectious Disease"/>
            <person name="Wu L."/>
            <person name="Ma J."/>
        </authorList>
    </citation>
    <scope>NUCLEOTIDE SEQUENCE [LARGE SCALE GENOMIC DNA]</scope>
    <source>
        <strain evidence="4 5">XZYJT29</strain>
    </source>
</reference>
<dbReference type="AlphaFoldDB" id="A0ABD5Y4B5"/>
<dbReference type="InterPro" id="IPR014729">
    <property type="entry name" value="Rossmann-like_a/b/a_fold"/>
</dbReference>
<evidence type="ECO:0000256" key="2">
    <source>
        <dbReference type="SAM" id="MobiDB-lite"/>
    </source>
</evidence>
<name>A0ABD5Y4B5_9EURY</name>
<dbReference type="PANTHER" id="PTHR46268:SF6">
    <property type="entry name" value="UNIVERSAL STRESS PROTEIN UP12"/>
    <property type="match status" value="1"/>
</dbReference>
<dbReference type="PRINTS" id="PR01438">
    <property type="entry name" value="UNVRSLSTRESS"/>
</dbReference>
<feature type="compositionally biased region" description="Low complexity" evidence="2">
    <location>
        <begin position="158"/>
        <end position="169"/>
    </location>
</feature>
<dbReference type="Pfam" id="PF00582">
    <property type="entry name" value="Usp"/>
    <property type="match status" value="1"/>
</dbReference>
<dbReference type="CDD" id="cd00293">
    <property type="entry name" value="USP-like"/>
    <property type="match status" value="1"/>
</dbReference>
<feature type="region of interest" description="Disordered" evidence="2">
    <location>
        <begin position="149"/>
        <end position="187"/>
    </location>
</feature>